<proteinExistence type="predicted"/>
<keyword evidence="3" id="KW-1185">Reference proteome</keyword>
<evidence type="ECO:0000313" key="2">
    <source>
        <dbReference type="EMBL" id="KAK8772020.1"/>
    </source>
</evidence>
<organism evidence="2 3">
    <name type="scientific">Amblyomma americanum</name>
    <name type="common">Lone star tick</name>
    <dbReference type="NCBI Taxonomy" id="6943"/>
    <lineage>
        <taxon>Eukaryota</taxon>
        <taxon>Metazoa</taxon>
        <taxon>Ecdysozoa</taxon>
        <taxon>Arthropoda</taxon>
        <taxon>Chelicerata</taxon>
        <taxon>Arachnida</taxon>
        <taxon>Acari</taxon>
        <taxon>Parasitiformes</taxon>
        <taxon>Ixodida</taxon>
        <taxon>Ixodoidea</taxon>
        <taxon>Ixodidae</taxon>
        <taxon>Amblyomminae</taxon>
        <taxon>Amblyomma</taxon>
    </lineage>
</organism>
<comment type="caution">
    <text evidence="2">The sequence shown here is derived from an EMBL/GenBank/DDBJ whole genome shotgun (WGS) entry which is preliminary data.</text>
</comment>
<gene>
    <name evidence="2" type="ORF">V5799_024737</name>
</gene>
<feature type="compositionally biased region" description="Polar residues" evidence="1">
    <location>
        <begin position="1"/>
        <end position="18"/>
    </location>
</feature>
<dbReference type="Proteomes" id="UP001321473">
    <property type="component" value="Unassembled WGS sequence"/>
</dbReference>
<dbReference type="AlphaFoldDB" id="A0AAQ4EBK0"/>
<accession>A0AAQ4EBK0</accession>
<feature type="region of interest" description="Disordered" evidence="1">
    <location>
        <begin position="62"/>
        <end position="91"/>
    </location>
</feature>
<feature type="compositionally biased region" description="Polar residues" evidence="1">
    <location>
        <begin position="65"/>
        <end position="90"/>
    </location>
</feature>
<reference evidence="2 3" key="1">
    <citation type="journal article" date="2023" name="Arcadia Sci">
        <title>De novo assembly of a long-read Amblyomma americanum tick genome.</title>
        <authorList>
            <person name="Chou S."/>
            <person name="Poskanzer K.E."/>
            <person name="Rollins M."/>
            <person name="Thuy-Boun P.S."/>
        </authorList>
    </citation>
    <scope>NUCLEOTIDE SEQUENCE [LARGE SCALE GENOMIC DNA]</scope>
    <source>
        <strain evidence="2">F_SG_1</strain>
        <tissue evidence="2">Salivary glands</tissue>
    </source>
</reference>
<feature type="region of interest" description="Disordered" evidence="1">
    <location>
        <begin position="1"/>
        <end position="29"/>
    </location>
</feature>
<evidence type="ECO:0000256" key="1">
    <source>
        <dbReference type="SAM" id="MobiDB-lite"/>
    </source>
</evidence>
<evidence type="ECO:0000313" key="3">
    <source>
        <dbReference type="Proteomes" id="UP001321473"/>
    </source>
</evidence>
<dbReference type="EMBL" id="JARKHS020018947">
    <property type="protein sequence ID" value="KAK8772020.1"/>
    <property type="molecule type" value="Genomic_DNA"/>
</dbReference>
<protein>
    <submittedName>
        <fullName evidence="2">Uncharacterized protein</fullName>
    </submittedName>
</protein>
<name>A0AAQ4EBK0_AMBAM</name>
<sequence length="169" mass="19177">MSFNLKRSTVDPASTQHPRPTRKVKHFASKEELADHIKKSPYGELFSIPGTLLHNTLTTTRREIQQPSQAPASVQRQQATHHSEKVTFQSPKCKERQLNKVEPPVDDFEITLERPLCNLNFGKLLGSERAVDKLSLTMTSAKKIEAATREQRNCAEWFSHRKALPCSMA</sequence>